<accession>A0ABQ8G149</accession>
<dbReference type="InterPro" id="IPR008271">
    <property type="entry name" value="Ser/Thr_kinase_AS"/>
</dbReference>
<protein>
    <submittedName>
        <fullName evidence="2">Kinase-like domain-containing protein</fullName>
    </submittedName>
</protein>
<evidence type="ECO:0000313" key="2">
    <source>
        <dbReference type="EMBL" id="KAH7041976.1"/>
    </source>
</evidence>
<dbReference type="InterPro" id="IPR011009">
    <property type="entry name" value="Kinase-like_dom_sf"/>
</dbReference>
<sequence length="317" mass="36495">SAFEEQNWSGRGQHAEYSKTEVEKVPLERCGQILGHSANALVEVVKCKRITLARKTIRCGRRMRREDAAKEVEHLQRLNHAHIVRVVGTYVFEHSRNLQILIYPVADCDLETYMETDFDRDVLVRFFGCLAHTIEYLHKKLIKHMDIKPKNILVRYRYDSYEQAPKIYLADFGIARSYESALDAETCSPTAYTRTYAAPEVVAQETRGFKADIFSLGCVFAEMLCALAYRSDELIGILQENIEDKSFQANIETVQYLVNSLRDQDLIHLGADLAIFNCHRMLHRDPDMRPPANIVLHYLPHHQCCIAMSDRLEVSSD</sequence>
<comment type="caution">
    <text evidence="2">The sequence shown here is derived from an EMBL/GenBank/DDBJ whole genome shotgun (WGS) entry which is preliminary data.</text>
</comment>
<dbReference type="PROSITE" id="PS00108">
    <property type="entry name" value="PROTEIN_KINASE_ST"/>
    <property type="match status" value="1"/>
</dbReference>
<name>A0ABQ8G149_9PEZI</name>
<dbReference type="Gene3D" id="3.30.200.20">
    <property type="entry name" value="Phosphorylase Kinase, domain 1"/>
    <property type="match status" value="1"/>
</dbReference>
<dbReference type="PANTHER" id="PTHR44167">
    <property type="entry name" value="OVARIAN-SPECIFIC SERINE/THREONINE-PROTEIN KINASE LOK-RELATED"/>
    <property type="match status" value="1"/>
</dbReference>
<reference evidence="2 3" key="1">
    <citation type="journal article" date="2021" name="Nat. Commun.">
        <title>Genetic determinants of endophytism in the Arabidopsis root mycobiome.</title>
        <authorList>
            <person name="Mesny F."/>
            <person name="Miyauchi S."/>
            <person name="Thiergart T."/>
            <person name="Pickel B."/>
            <person name="Atanasova L."/>
            <person name="Karlsson M."/>
            <person name="Huettel B."/>
            <person name="Barry K.W."/>
            <person name="Haridas S."/>
            <person name="Chen C."/>
            <person name="Bauer D."/>
            <person name="Andreopoulos W."/>
            <person name="Pangilinan J."/>
            <person name="LaButti K."/>
            <person name="Riley R."/>
            <person name="Lipzen A."/>
            <person name="Clum A."/>
            <person name="Drula E."/>
            <person name="Henrissat B."/>
            <person name="Kohler A."/>
            <person name="Grigoriev I.V."/>
            <person name="Martin F.M."/>
            <person name="Hacquard S."/>
        </authorList>
    </citation>
    <scope>NUCLEOTIDE SEQUENCE [LARGE SCALE GENOMIC DNA]</scope>
    <source>
        <strain evidence="2 3">MPI-SDFR-AT-0080</strain>
    </source>
</reference>
<dbReference type="PROSITE" id="PS50011">
    <property type="entry name" value="PROTEIN_KINASE_DOM"/>
    <property type="match status" value="1"/>
</dbReference>
<dbReference type="InterPro" id="IPR000719">
    <property type="entry name" value="Prot_kinase_dom"/>
</dbReference>
<keyword evidence="3" id="KW-1185">Reference proteome</keyword>
<feature type="non-terminal residue" evidence="2">
    <location>
        <position position="317"/>
    </location>
</feature>
<feature type="non-terminal residue" evidence="2">
    <location>
        <position position="1"/>
    </location>
</feature>
<evidence type="ECO:0000313" key="3">
    <source>
        <dbReference type="Proteomes" id="UP000774617"/>
    </source>
</evidence>
<organism evidence="2 3">
    <name type="scientific">Macrophomina phaseolina</name>
    <dbReference type="NCBI Taxonomy" id="35725"/>
    <lineage>
        <taxon>Eukaryota</taxon>
        <taxon>Fungi</taxon>
        <taxon>Dikarya</taxon>
        <taxon>Ascomycota</taxon>
        <taxon>Pezizomycotina</taxon>
        <taxon>Dothideomycetes</taxon>
        <taxon>Dothideomycetes incertae sedis</taxon>
        <taxon>Botryosphaeriales</taxon>
        <taxon>Botryosphaeriaceae</taxon>
        <taxon>Macrophomina</taxon>
    </lineage>
</organism>
<dbReference type="Gene3D" id="1.10.510.10">
    <property type="entry name" value="Transferase(Phosphotransferase) domain 1"/>
    <property type="match status" value="1"/>
</dbReference>
<dbReference type="CDD" id="cd00180">
    <property type="entry name" value="PKc"/>
    <property type="match status" value="1"/>
</dbReference>
<feature type="domain" description="Protein kinase" evidence="1">
    <location>
        <begin position="3"/>
        <end position="305"/>
    </location>
</feature>
<dbReference type="Pfam" id="PF00069">
    <property type="entry name" value="Pkinase"/>
    <property type="match status" value="1"/>
</dbReference>
<dbReference type="SUPFAM" id="SSF56112">
    <property type="entry name" value="Protein kinase-like (PK-like)"/>
    <property type="match status" value="1"/>
</dbReference>
<dbReference type="EMBL" id="JAGTJR010000028">
    <property type="protein sequence ID" value="KAH7041976.1"/>
    <property type="molecule type" value="Genomic_DNA"/>
</dbReference>
<proteinExistence type="predicted"/>
<evidence type="ECO:0000259" key="1">
    <source>
        <dbReference type="PROSITE" id="PS50011"/>
    </source>
</evidence>
<dbReference type="PANTHER" id="PTHR44167:SF30">
    <property type="entry name" value="PHOSPHORYLASE KINASE"/>
    <property type="match status" value="1"/>
</dbReference>
<gene>
    <name evidence="2" type="ORF">B0J12DRAFT_536072</name>
</gene>
<dbReference type="Proteomes" id="UP000774617">
    <property type="component" value="Unassembled WGS sequence"/>
</dbReference>
<dbReference type="SMART" id="SM00220">
    <property type="entry name" value="S_TKc"/>
    <property type="match status" value="1"/>
</dbReference>